<sequence>MKGMERCSPSIVTYNILLRAFAQAKNVEQELGQKLLTCMDKSGIIPNKKFFLDALEAFGSAPANQKAVGDNKGLSKHRGRKSEKKKSGLELESGQCTHLSNNNEIQESQIQDKTWNIQVLHLISYFFRESVVLDAVSRGWFIQILALKFSCLHL</sequence>
<comment type="caution">
    <text evidence="5">The sequence shown here is derived from an EMBL/GenBank/DDBJ whole genome shotgun (WGS) entry which is preliminary data.</text>
</comment>
<feature type="compositionally biased region" description="Basic residues" evidence="4">
    <location>
        <begin position="74"/>
        <end position="84"/>
    </location>
</feature>
<evidence type="ECO:0000313" key="5">
    <source>
        <dbReference type="EMBL" id="MCD9645647.1"/>
    </source>
</evidence>
<dbReference type="PANTHER" id="PTHR47874:SF5">
    <property type="entry name" value="PENTATRICOPEPTIDE REPEAT-CONTAINING PROTEIN PPR5 HOMOLOG, CHLOROPLASTIC"/>
    <property type="match status" value="1"/>
</dbReference>
<dbReference type="InterPro" id="IPR044179">
    <property type="entry name" value="PPR5-like"/>
</dbReference>
<evidence type="ECO:0008006" key="7">
    <source>
        <dbReference type="Google" id="ProtNLM"/>
    </source>
</evidence>
<evidence type="ECO:0000256" key="2">
    <source>
        <dbReference type="ARBA" id="ARBA00022737"/>
    </source>
</evidence>
<evidence type="ECO:0000256" key="1">
    <source>
        <dbReference type="ARBA" id="ARBA00007626"/>
    </source>
</evidence>
<proteinExistence type="inferred from homology"/>
<dbReference type="PROSITE" id="PS51375">
    <property type="entry name" value="PPR"/>
    <property type="match status" value="1"/>
</dbReference>
<gene>
    <name evidence="5" type="ORF">HAX54_034692</name>
</gene>
<dbReference type="Proteomes" id="UP000823775">
    <property type="component" value="Unassembled WGS sequence"/>
</dbReference>
<comment type="similarity">
    <text evidence="1">Belongs to the PPR family. P subfamily.</text>
</comment>
<accession>A0ABS8VFH4</accession>
<name>A0ABS8VFH4_DATST</name>
<organism evidence="5 6">
    <name type="scientific">Datura stramonium</name>
    <name type="common">Jimsonweed</name>
    <name type="synonym">Common thornapple</name>
    <dbReference type="NCBI Taxonomy" id="4076"/>
    <lineage>
        <taxon>Eukaryota</taxon>
        <taxon>Viridiplantae</taxon>
        <taxon>Streptophyta</taxon>
        <taxon>Embryophyta</taxon>
        <taxon>Tracheophyta</taxon>
        <taxon>Spermatophyta</taxon>
        <taxon>Magnoliopsida</taxon>
        <taxon>eudicotyledons</taxon>
        <taxon>Gunneridae</taxon>
        <taxon>Pentapetalae</taxon>
        <taxon>asterids</taxon>
        <taxon>lamiids</taxon>
        <taxon>Solanales</taxon>
        <taxon>Solanaceae</taxon>
        <taxon>Solanoideae</taxon>
        <taxon>Datureae</taxon>
        <taxon>Datura</taxon>
    </lineage>
</organism>
<protein>
    <recommendedName>
        <fullName evidence="7">Pentatricopeptide repeat-containing protein</fullName>
    </recommendedName>
</protein>
<keyword evidence="2" id="KW-0677">Repeat</keyword>
<evidence type="ECO:0000256" key="3">
    <source>
        <dbReference type="PROSITE-ProRule" id="PRU00708"/>
    </source>
</evidence>
<dbReference type="EMBL" id="JACEIK010004489">
    <property type="protein sequence ID" value="MCD9645647.1"/>
    <property type="molecule type" value="Genomic_DNA"/>
</dbReference>
<dbReference type="InterPro" id="IPR011990">
    <property type="entry name" value="TPR-like_helical_dom_sf"/>
</dbReference>
<evidence type="ECO:0000313" key="6">
    <source>
        <dbReference type="Proteomes" id="UP000823775"/>
    </source>
</evidence>
<feature type="region of interest" description="Disordered" evidence="4">
    <location>
        <begin position="64"/>
        <end position="92"/>
    </location>
</feature>
<reference evidence="5 6" key="1">
    <citation type="journal article" date="2021" name="BMC Genomics">
        <title>Datura genome reveals duplications of psychoactive alkaloid biosynthetic genes and high mutation rate following tissue culture.</title>
        <authorList>
            <person name="Rajewski A."/>
            <person name="Carter-House D."/>
            <person name="Stajich J."/>
            <person name="Litt A."/>
        </authorList>
    </citation>
    <scope>NUCLEOTIDE SEQUENCE [LARGE SCALE GENOMIC DNA]</scope>
    <source>
        <strain evidence="5">AR-01</strain>
    </source>
</reference>
<dbReference type="PANTHER" id="PTHR47874">
    <property type="entry name" value="EXPRESSED PROTEIN"/>
    <property type="match status" value="1"/>
</dbReference>
<feature type="repeat" description="PPR" evidence="3">
    <location>
        <begin position="10"/>
        <end position="46"/>
    </location>
</feature>
<evidence type="ECO:0000256" key="4">
    <source>
        <dbReference type="SAM" id="MobiDB-lite"/>
    </source>
</evidence>
<dbReference type="InterPro" id="IPR002885">
    <property type="entry name" value="PPR_rpt"/>
</dbReference>
<keyword evidence="6" id="KW-1185">Reference proteome</keyword>
<dbReference type="Gene3D" id="1.25.40.10">
    <property type="entry name" value="Tetratricopeptide repeat domain"/>
    <property type="match status" value="1"/>
</dbReference>